<feature type="domain" description="Response regulatory" evidence="3">
    <location>
        <begin position="3"/>
        <end position="119"/>
    </location>
</feature>
<reference evidence="4" key="1">
    <citation type="submission" date="2020-04" db="EMBL/GenBank/DDBJ databases">
        <authorList>
            <person name="Zhang T."/>
        </authorList>
    </citation>
    <scope>NUCLEOTIDE SEQUENCE</scope>
    <source>
        <strain evidence="4">HKST-UBA79</strain>
    </source>
</reference>
<dbReference type="Proteomes" id="UP000740557">
    <property type="component" value="Unassembled WGS sequence"/>
</dbReference>
<evidence type="ECO:0000313" key="5">
    <source>
        <dbReference type="Proteomes" id="UP000740557"/>
    </source>
</evidence>
<dbReference type="Gene3D" id="3.40.50.2300">
    <property type="match status" value="1"/>
</dbReference>
<proteinExistence type="predicted"/>
<keyword evidence="1 2" id="KW-0597">Phosphoprotein</keyword>
<feature type="modified residue" description="4-aspartylphosphate" evidence="2">
    <location>
        <position position="52"/>
    </location>
</feature>
<gene>
    <name evidence="4" type="ORF">KC980_02860</name>
</gene>
<dbReference type="InterPro" id="IPR011006">
    <property type="entry name" value="CheY-like_superfamily"/>
</dbReference>
<sequence>MKKILVLEDDLNIYGIYAEALEAQGYQVSNVNNGAQAMNAIRDQMPDLVILDLVMPGRNGLDILKEIRDDSSLEKIKVVVTTNFGNENNVSTALDLGANDYIMKYNVGAEELSKKIATLLGDIQGAGISMVG</sequence>
<dbReference type="PANTHER" id="PTHR44591:SF3">
    <property type="entry name" value="RESPONSE REGULATORY DOMAIN-CONTAINING PROTEIN"/>
    <property type="match status" value="1"/>
</dbReference>
<evidence type="ECO:0000256" key="1">
    <source>
        <dbReference type="ARBA" id="ARBA00022553"/>
    </source>
</evidence>
<reference evidence="4" key="2">
    <citation type="journal article" date="2021" name="Microbiome">
        <title>Successional dynamics and alternative stable states in a saline activated sludge microbial community over 9 years.</title>
        <authorList>
            <person name="Wang Y."/>
            <person name="Ye J."/>
            <person name="Ju F."/>
            <person name="Liu L."/>
            <person name="Boyd J.A."/>
            <person name="Deng Y."/>
            <person name="Parks D.H."/>
            <person name="Jiang X."/>
            <person name="Yin X."/>
            <person name="Woodcroft B.J."/>
            <person name="Tyson G.W."/>
            <person name="Hugenholtz P."/>
            <person name="Polz M.F."/>
            <person name="Zhang T."/>
        </authorList>
    </citation>
    <scope>NUCLEOTIDE SEQUENCE</scope>
    <source>
        <strain evidence="4">HKST-UBA79</strain>
    </source>
</reference>
<dbReference type="CDD" id="cd17574">
    <property type="entry name" value="REC_OmpR"/>
    <property type="match status" value="1"/>
</dbReference>
<evidence type="ECO:0000259" key="3">
    <source>
        <dbReference type="PROSITE" id="PS50110"/>
    </source>
</evidence>
<dbReference type="PANTHER" id="PTHR44591">
    <property type="entry name" value="STRESS RESPONSE REGULATOR PROTEIN 1"/>
    <property type="match status" value="1"/>
</dbReference>
<evidence type="ECO:0000256" key="2">
    <source>
        <dbReference type="PROSITE-ProRule" id="PRU00169"/>
    </source>
</evidence>
<dbReference type="InterPro" id="IPR050595">
    <property type="entry name" value="Bact_response_regulator"/>
</dbReference>
<evidence type="ECO:0000313" key="4">
    <source>
        <dbReference type="EMBL" id="MCA9308426.1"/>
    </source>
</evidence>
<name>A0A955ED78_UNCKA</name>
<dbReference type="AlphaFoldDB" id="A0A955ED78"/>
<dbReference type="InterPro" id="IPR001789">
    <property type="entry name" value="Sig_transdc_resp-reg_receiver"/>
</dbReference>
<accession>A0A955ED78</accession>
<dbReference type="Pfam" id="PF00072">
    <property type="entry name" value="Response_reg"/>
    <property type="match status" value="1"/>
</dbReference>
<dbReference type="SMART" id="SM00448">
    <property type="entry name" value="REC"/>
    <property type="match status" value="1"/>
</dbReference>
<organism evidence="4 5">
    <name type="scientific">candidate division WWE3 bacterium</name>
    <dbReference type="NCBI Taxonomy" id="2053526"/>
    <lineage>
        <taxon>Bacteria</taxon>
        <taxon>Katanobacteria</taxon>
    </lineage>
</organism>
<dbReference type="PROSITE" id="PS50110">
    <property type="entry name" value="RESPONSE_REGULATORY"/>
    <property type="match status" value="1"/>
</dbReference>
<dbReference type="EMBL" id="JAGQNX010000085">
    <property type="protein sequence ID" value="MCA9308426.1"/>
    <property type="molecule type" value="Genomic_DNA"/>
</dbReference>
<protein>
    <submittedName>
        <fullName evidence="4">Response regulator</fullName>
    </submittedName>
</protein>
<dbReference type="GO" id="GO:0000160">
    <property type="term" value="P:phosphorelay signal transduction system"/>
    <property type="evidence" value="ECO:0007669"/>
    <property type="project" value="InterPro"/>
</dbReference>
<dbReference type="SUPFAM" id="SSF52172">
    <property type="entry name" value="CheY-like"/>
    <property type="match status" value="1"/>
</dbReference>
<comment type="caution">
    <text evidence="4">The sequence shown here is derived from an EMBL/GenBank/DDBJ whole genome shotgun (WGS) entry which is preliminary data.</text>
</comment>